<comment type="caution">
    <text evidence="1">The sequence shown here is derived from an EMBL/GenBank/DDBJ whole genome shotgun (WGS) entry which is preliminary data.</text>
</comment>
<accession>A0A5C6CUA5</accession>
<reference evidence="1 2" key="1">
    <citation type="submission" date="2019-02" db="EMBL/GenBank/DDBJ databases">
        <title>Deep-cultivation of Planctomycetes and their phenomic and genomic characterization uncovers novel biology.</title>
        <authorList>
            <person name="Wiegand S."/>
            <person name="Jogler M."/>
            <person name="Boedeker C."/>
            <person name="Pinto D."/>
            <person name="Vollmers J."/>
            <person name="Rivas-Marin E."/>
            <person name="Kohn T."/>
            <person name="Peeters S.H."/>
            <person name="Heuer A."/>
            <person name="Rast P."/>
            <person name="Oberbeckmann S."/>
            <person name="Bunk B."/>
            <person name="Jeske O."/>
            <person name="Meyerdierks A."/>
            <person name="Storesund J.E."/>
            <person name="Kallscheuer N."/>
            <person name="Luecker S."/>
            <person name="Lage O.M."/>
            <person name="Pohl T."/>
            <person name="Merkel B.J."/>
            <person name="Hornburger P."/>
            <person name="Mueller R.-W."/>
            <person name="Bruemmer F."/>
            <person name="Labrenz M."/>
            <person name="Spormann A.M."/>
            <person name="Op Den Camp H."/>
            <person name="Overmann J."/>
            <person name="Amann R."/>
            <person name="Jetten M.S.M."/>
            <person name="Mascher T."/>
            <person name="Medema M.H."/>
            <person name="Devos D.P."/>
            <person name="Kaster A.-K."/>
            <person name="Ovreas L."/>
            <person name="Rohde M."/>
            <person name="Galperin M.Y."/>
            <person name="Jogler C."/>
        </authorList>
    </citation>
    <scope>NUCLEOTIDE SEQUENCE [LARGE SCALE GENOMIC DNA]</scope>
    <source>
        <strain evidence="1 2">Pla52o</strain>
    </source>
</reference>
<protein>
    <submittedName>
        <fullName evidence="1">Uncharacterized protein</fullName>
    </submittedName>
</protein>
<dbReference type="EMBL" id="SJPT01000001">
    <property type="protein sequence ID" value="TWU27234.1"/>
    <property type="molecule type" value="Genomic_DNA"/>
</dbReference>
<sequence>MPNTQQSQCVIQRCEYQAASPTAEATEDFDIILCCKNFRFTALVDVIADFAAPTCKILRKHSPPTRRQVENAPRPSASLCDLARIDLARTDLELMVQRH</sequence>
<evidence type="ECO:0000313" key="2">
    <source>
        <dbReference type="Proteomes" id="UP000316304"/>
    </source>
</evidence>
<organism evidence="1 2">
    <name type="scientific">Novipirellula galeiformis</name>
    <dbReference type="NCBI Taxonomy" id="2528004"/>
    <lineage>
        <taxon>Bacteria</taxon>
        <taxon>Pseudomonadati</taxon>
        <taxon>Planctomycetota</taxon>
        <taxon>Planctomycetia</taxon>
        <taxon>Pirellulales</taxon>
        <taxon>Pirellulaceae</taxon>
        <taxon>Novipirellula</taxon>
    </lineage>
</organism>
<gene>
    <name evidence="1" type="ORF">Pla52o_10990</name>
</gene>
<dbReference type="Proteomes" id="UP000316304">
    <property type="component" value="Unassembled WGS sequence"/>
</dbReference>
<proteinExistence type="predicted"/>
<name>A0A5C6CUA5_9BACT</name>
<keyword evidence="2" id="KW-1185">Reference proteome</keyword>
<dbReference type="AlphaFoldDB" id="A0A5C6CUA5"/>
<evidence type="ECO:0000313" key="1">
    <source>
        <dbReference type="EMBL" id="TWU27234.1"/>
    </source>
</evidence>